<dbReference type="RefSeq" id="WP_114048024.1">
    <property type="nucleotide sequence ID" value="NZ_QMFN01000002.1"/>
</dbReference>
<gene>
    <name evidence="1" type="ORF">F9L06_11630</name>
</gene>
<evidence type="ECO:0000313" key="2">
    <source>
        <dbReference type="Proteomes" id="UP000441102"/>
    </source>
</evidence>
<dbReference type="Proteomes" id="UP000441102">
    <property type="component" value="Unassembled WGS sequence"/>
</dbReference>
<accession>A0A6I0DRN2</accession>
<reference evidence="1 2" key="1">
    <citation type="submission" date="2019-09" db="EMBL/GenBank/DDBJ databases">
        <title>Taxonomic organization of the family Brucellaceae based on a phylogenomic approach.</title>
        <authorList>
            <person name="Leclercq S."/>
            <person name="Cloeckaert A."/>
            <person name="Zygmunt M.S."/>
        </authorList>
    </citation>
    <scope>NUCLEOTIDE SEQUENCE [LARGE SCALE GENOMIC DNA]</scope>
    <source>
        <strain evidence="1 2">CCUG 34461</strain>
    </source>
</reference>
<comment type="caution">
    <text evidence="1">The sequence shown here is derived from an EMBL/GenBank/DDBJ whole genome shotgun (WGS) entry which is preliminary data.</text>
</comment>
<proteinExistence type="predicted"/>
<evidence type="ECO:0000313" key="1">
    <source>
        <dbReference type="EMBL" id="KAB2799229.1"/>
    </source>
</evidence>
<dbReference type="EMBL" id="WBWX01000003">
    <property type="protein sequence ID" value="KAB2799229.1"/>
    <property type="molecule type" value="Genomic_DNA"/>
</dbReference>
<name>A0A6I0DRN2_BRUAN</name>
<protein>
    <submittedName>
        <fullName evidence="1">Uncharacterized protein</fullName>
    </submittedName>
</protein>
<organism evidence="1 2">
    <name type="scientific">Brucella anthropi</name>
    <name type="common">Ochrobactrum anthropi</name>
    <dbReference type="NCBI Taxonomy" id="529"/>
    <lineage>
        <taxon>Bacteria</taxon>
        <taxon>Pseudomonadati</taxon>
        <taxon>Pseudomonadota</taxon>
        <taxon>Alphaproteobacteria</taxon>
        <taxon>Hyphomicrobiales</taxon>
        <taxon>Brucellaceae</taxon>
        <taxon>Brucella/Ochrobactrum group</taxon>
        <taxon>Brucella</taxon>
    </lineage>
</organism>
<sequence length="230" mass="25764">MHKFKPGDPGVYDAGQLQDFISSLPTDEEQYHTIVLLNHLTGLGNFVNEYAAAIALHAHVVELHAHIDALEALSDKLTSNKKRHCLKLWDDMAGREAAMTVYHFAQTLTAIRSSIGRSVTLSESADHSKLREAFQRLQKDFPNYDLARNSVGHRGETANLLETAKRHGVNRGDHIQYLSGSMQNDAYVCTFKGKELRVELTEIRRHCLSEITSIVYAAFPPLEGKLPPMD</sequence>
<dbReference type="AlphaFoldDB" id="A0A6I0DRN2"/>